<dbReference type="Gene3D" id="3.30.160.60">
    <property type="entry name" value="Classic Zinc Finger"/>
    <property type="match status" value="8"/>
</dbReference>
<comment type="subcellular location">
    <subcellularLocation>
        <location evidence="1">Nucleus</location>
    </subcellularLocation>
</comment>
<feature type="domain" description="C2H2-type" evidence="11">
    <location>
        <begin position="465"/>
        <end position="492"/>
    </location>
</feature>
<dbReference type="OrthoDB" id="3437960at2759"/>
<feature type="domain" description="C2H2-type" evidence="11">
    <location>
        <begin position="261"/>
        <end position="288"/>
    </location>
</feature>
<evidence type="ECO:0000256" key="10">
    <source>
        <dbReference type="PROSITE-ProRule" id="PRU00042"/>
    </source>
</evidence>
<dbReference type="FunFam" id="3.30.160.60:FF:000646">
    <property type="entry name" value="Myeloid zinc finger 1"/>
    <property type="match status" value="1"/>
</dbReference>
<dbReference type="GO" id="GO:0000977">
    <property type="term" value="F:RNA polymerase II transcription regulatory region sequence-specific DNA binding"/>
    <property type="evidence" value="ECO:0007669"/>
    <property type="project" value="TreeGrafter"/>
</dbReference>
<dbReference type="GO" id="GO:0000981">
    <property type="term" value="F:DNA-binding transcription factor activity, RNA polymerase II-specific"/>
    <property type="evidence" value="ECO:0007669"/>
    <property type="project" value="TreeGrafter"/>
</dbReference>
<gene>
    <name evidence="12" type="primary">ZNF91_3</name>
    <name evidence="12" type="ORF">Bhyg_03381</name>
</gene>
<keyword evidence="8" id="KW-0804">Transcription</keyword>
<evidence type="ECO:0000256" key="9">
    <source>
        <dbReference type="ARBA" id="ARBA00023242"/>
    </source>
</evidence>
<dbReference type="PANTHER" id="PTHR24409">
    <property type="entry name" value="ZINC FINGER PROTEIN 142"/>
    <property type="match status" value="1"/>
</dbReference>
<keyword evidence="9" id="KW-0539">Nucleus</keyword>
<reference evidence="12" key="1">
    <citation type="submission" date="2022-07" db="EMBL/GenBank/DDBJ databases">
        <authorList>
            <person name="Trinca V."/>
            <person name="Uliana J.V.C."/>
            <person name="Torres T.T."/>
            <person name="Ward R.J."/>
            <person name="Monesi N."/>
        </authorList>
    </citation>
    <scope>NUCLEOTIDE SEQUENCE</scope>
    <source>
        <strain evidence="12">HSMRA1968</strain>
        <tissue evidence="12">Whole embryos</tissue>
    </source>
</reference>
<feature type="domain" description="C2H2-type" evidence="11">
    <location>
        <begin position="22"/>
        <end position="49"/>
    </location>
</feature>
<feature type="domain" description="C2H2-type" evidence="11">
    <location>
        <begin position="493"/>
        <end position="518"/>
    </location>
</feature>
<keyword evidence="5" id="KW-0862">Zinc</keyword>
<keyword evidence="4 10" id="KW-0863">Zinc-finger</keyword>
<dbReference type="InterPro" id="IPR036236">
    <property type="entry name" value="Znf_C2H2_sf"/>
</dbReference>
<evidence type="ECO:0000256" key="4">
    <source>
        <dbReference type="ARBA" id="ARBA00022771"/>
    </source>
</evidence>
<dbReference type="GO" id="GO:0005634">
    <property type="term" value="C:nucleus"/>
    <property type="evidence" value="ECO:0007669"/>
    <property type="project" value="UniProtKB-SubCell"/>
</dbReference>
<dbReference type="PROSITE" id="PS50157">
    <property type="entry name" value="ZINC_FINGER_C2H2_2"/>
    <property type="match status" value="11"/>
</dbReference>
<evidence type="ECO:0000256" key="2">
    <source>
        <dbReference type="ARBA" id="ARBA00022723"/>
    </source>
</evidence>
<feature type="domain" description="C2H2-type" evidence="11">
    <location>
        <begin position="409"/>
        <end position="437"/>
    </location>
</feature>
<dbReference type="EMBL" id="WJQU01000001">
    <property type="protein sequence ID" value="KAJ6648155.1"/>
    <property type="molecule type" value="Genomic_DNA"/>
</dbReference>
<feature type="domain" description="C2H2-type" evidence="11">
    <location>
        <begin position="324"/>
        <end position="351"/>
    </location>
</feature>
<dbReference type="Pfam" id="PF13894">
    <property type="entry name" value="zf-C2H2_4"/>
    <property type="match status" value="1"/>
</dbReference>
<feature type="domain" description="C2H2-type" evidence="11">
    <location>
        <begin position="233"/>
        <end position="260"/>
    </location>
</feature>
<protein>
    <submittedName>
        <fullName evidence="12">Zinc finger protein</fullName>
    </submittedName>
</protein>
<feature type="domain" description="C2H2-type" evidence="11">
    <location>
        <begin position="438"/>
        <end position="465"/>
    </location>
</feature>
<feature type="domain" description="C2H2-type" evidence="11">
    <location>
        <begin position="352"/>
        <end position="380"/>
    </location>
</feature>
<keyword evidence="3" id="KW-0677">Repeat</keyword>
<keyword evidence="2" id="KW-0479">Metal-binding</keyword>
<sequence>MECETINESGKIYRNSNGIFCFVCVHCGNYFENVNETLEHIESHFTDGTISHNDETAVTEGKPLKLADALEFISTDSRSDFKIEDGAMRDQPENWVKPATKNPSFTSVDSRIKCSHCSECFSSQLILALHSDVQHPNQPIEGVQTSDIQCDRCLIEFDTLSKLEEHLNQDHSMEVTIDLRVDHVSELQEPEECLKCKFCRRSFKATHLLKRHLQRSSCKDEFVIPIEVAEFAFNCDICGHGFHKKFRLINHMTQHHSEKEERCKYCNQRYVLETTLRKHEKFECLQRPNLNDDEMRKLAIEKEEVKKSWGGCRVPKNVEGSKMFHCEFCSKIYDTHYKLKQHLLSHSNLREFKCDLCDCAYNTKPRLRRHYIYNHTDHPTFDCEVCGWKFREKNNLKRHMRLHNGDYQASCQICDKKFTANCHLKYHMNTAHSTETPYQCDVCGKSFNSTSKMNAHRRRHIKETLPCEQCGKVFGSRNRLYTHKKTHSEERNIICKVCGKSFKTAVVLRQHMYLHKGKIFSCNFCPMTFAQSSGRRTHEKLRHNIL</sequence>
<name>A0A9Q0S9B9_9DIPT</name>
<proteinExistence type="predicted"/>
<keyword evidence="6" id="KW-0805">Transcription regulation</keyword>
<comment type="caution">
    <text evidence="12">The sequence shown here is derived from an EMBL/GenBank/DDBJ whole genome shotgun (WGS) entry which is preliminary data.</text>
</comment>
<evidence type="ECO:0000256" key="8">
    <source>
        <dbReference type="ARBA" id="ARBA00023163"/>
    </source>
</evidence>
<dbReference type="Pfam" id="PF00096">
    <property type="entry name" value="zf-C2H2"/>
    <property type="match status" value="3"/>
</dbReference>
<accession>A0A9Q0S9B9</accession>
<feature type="domain" description="C2H2-type" evidence="11">
    <location>
        <begin position="520"/>
        <end position="543"/>
    </location>
</feature>
<evidence type="ECO:0000256" key="1">
    <source>
        <dbReference type="ARBA" id="ARBA00004123"/>
    </source>
</evidence>
<evidence type="ECO:0000259" key="11">
    <source>
        <dbReference type="PROSITE" id="PS50157"/>
    </source>
</evidence>
<evidence type="ECO:0000313" key="13">
    <source>
        <dbReference type="Proteomes" id="UP001151699"/>
    </source>
</evidence>
<dbReference type="Proteomes" id="UP001151699">
    <property type="component" value="Chromosome A"/>
</dbReference>
<keyword evidence="13" id="KW-1185">Reference proteome</keyword>
<evidence type="ECO:0000256" key="5">
    <source>
        <dbReference type="ARBA" id="ARBA00022833"/>
    </source>
</evidence>
<dbReference type="Pfam" id="PF13912">
    <property type="entry name" value="zf-C2H2_6"/>
    <property type="match status" value="2"/>
</dbReference>
<keyword evidence="7" id="KW-0238">DNA-binding</keyword>
<feature type="domain" description="C2H2-type" evidence="11">
    <location>
        <begin position="381"/>
        <end position="408"/>
    </location>
</feature>
<dbReference type="PROSITE" id="PS00028">
    <property type="entry name" value="ZINC_FINGER_C2H2_1"/>
    <property type="match status" value="12"/>
</dbReference>
<dbReference type="SMART" id="SM00355">
    <property type="entry name" value="ZnF_C2H2"/>
    <property type="match status" value="14"/>
</dbReference>
<dbReference type="GO" id="GO:0008270">
    <property type="term" value="F:zinc ion binding"/>
    <property type="evidence" value="ECO:0007669"/>
    <property type="project" value="UniProtKB-KW"/>
</dbReference>
<evidence type="ECO:0000256" key="6">
    <source>
        <dbReference type="ARBA" id="ARBA00023015"/>
    </source>
</evidence>
<evidence type="ECO:0000256" key="3">
    <source>
        <dbReference type="ARBA" id="ARBA00022737"/>
    </source>
</evidence>
<organism evidence="12 13">
    <name type="scientific">Pseudolycoriella hygida</name>
    <dbReference type="NCBI Taxonomy" id="35572"/>
    <lineage>
        <taxon>Eukaryota</taxon>
        <taxon>Metazoa</taxon>
        <taxon>Ecdysozoa</taxon>
        <taxon>Arthropoda</taxon>
        <taxon>Hexapoda</taxon>
        <taxon>Insecta</taxon>
        <taxon>Pterygota</taxon>
        <taxon>Neoptera</taxon>
        <taxon>Endopterygota</taxon>
        <taxon>Diptera</taxon>
        <taxon>Nematocera</taxon>
        <taxon>Sciaroidea</taxon>
        <taxon>Sciaridae</taxon>
        <taxon>Pseudolycoriella</taxon>
    </lineage>
</organism>
<dbReference type="SUPFAM" id="SSF57667">
    <property type="entry name" value="beta-beta-alpha zinc fingers"/>
    <property type="match status" value="6"/>
</dbReference>
<dbReference type="InterPro" id="IPR013087">
    <property type="entry name" value="Znf_C2H2_type"/>
</dbReference>
<dbReference type="AlphaFoldDB" id="A0A9Q0S9B9"/>
<evidence type="ECO:0000313" key="12">
    <source>
        <dbReference type="EMBL" id="KAJ6648155.1"/>
    </source>
</evidence>
<dbReference type="FunFam" id="3.30.160.60:FF:000671">
    <property type="entry name" value="Zinc finger protein 26"/>
    <property type="match status" value="1"/>
</dbReference>
<evidence type="ECO:0000256" key="7">
    <source>
        <dbReference type="ARBA" id="ARBA00023125"/>
    </source>
</evidence>